<evidence type="ECO:0000313" key="3">
    <source>
        <dbReference type="Proteomes" id="UP000784128"/>
    </source>
</evidence>
<name>A0ABS5U5N0_9BACT</name>
<dbReference type="PANTHER" id="PTHR12956">
    <property type="entry name" value="ALKALINE CERAMIDASE-RELATED"/>
    <property type="match status" value="1"/>
</dbReference>
<reference evidence="2 3" key="1">
    <citation type="submission" date="2021-05" db="EMBL/GenBank/DDBJ databases">
        <title>The draft genome of Geobacter chapellei DSM 13688.</title>
        <authorList>
            <person name="Xu Z."/>
            <person name="Masuda Y."/>
            <person name="Itoh H."/>
            <person name="Senoo K."/>
        </authorList>
    </citation>
    <scope>NUCLEOTIDE SEQUENCE [LARGE SCALE GENOMIC DNA]</scope>
    <source>
        <strain evidence="2 3">DSM 13688</strain>
    </source>
</reference>
<dbReference type="Proteomes" id="UP000784128">
    <property type="component" value="Unassembled WGS sequence"/>
</dbReference>
<sequence>MDTNKPTADAMVPSTLKIAVYTCITQGYDSLKVPFSVDKRISYFCFTDSPQSVLPPWQFIPIALKELSPKDQNRYIKMHPHHFLQGYDVTVYIDGNIQVVGDLFQLVCKSIHSSGDIFVYQHPNRNCIYAEGAACSHIAHERIWNIAKQMRRYHKKGYPINNGLFEANVIIRKNTDRMRHFMNEWWNEYCLGAKRDQLSLPFVAWLLQITVESLGESDPRFKNNVFRRFTHPSSLRPKLIMLKVINRSIAFVISYEKLFGLDTKLKWNNEIKKSDSTSNLECR</sequence>
<keyword evidence="3" id="KW-1185">Reference proteome</keyword>
<dbReference type="InterPro" id="IPR006852">
    <property type="entry name" value="TOD1_MUCI70"/>
</dbReference>
<proteinExistence type="predicted"/>
<protein>
    <submittedName>
        <fullName evidence="2">DUF616 domain-containing protein</fullName>
    </submittedName>
</protein>
<evidence type="ECO:0000313" key="2">
    <source>
        <dbReference type="EMBL" id="MBT1070967.1"/>
    </source>
</evidence>
<evidence type="ECO:0000259" key="1">
    <source>
        <dbReference type="Pfam" id="PF04765"/>
    </source>
</evidence>
<dbReference type="RefSeq" id="WP_214296679.1">
    <property type="nucleotide sequence ID" value="NZ_JAHDYS010000003.1"/>
</dbReference>
<feature type="domain" description="TOD1/MUCI70 glycosyltransferase-like" evidence="1">
    <location>
        <begin position="76"/>
        <end position="210"/>
    </location>
</feature>
<organism evidence="2 3">
    <name type="scientific">Pelotalea chapellei</name>
    <dbReference type="NCBI Taxonomy" id="44671"/>
    <lineage>
        <taxon>Bacteria</taxon>
        <taxon>Pseudomonadati</taxon>
        <taxon>Thermodesulfobacteriota</taxon>
        <taxon>Desulfuromonadia</taxon>
        <taxon>Geobacterales</taxon>
        <taxon>Geobacteraceae</taxon>
        <taxon>Pelotalea</taxon>
    </lineage>
</organism>
<dbReference type="InterPro" id="IPR048354">
    <property type="entry name" value="TOD1_MUCI70_glycTrfase_dom"/>
</dbReference>
<dbReference type="PANTHER" id="PTHR12956:SF17">
    <property type="entry name" value="OS01G0749100 PROTEIN"/>
    <property type="match status" value="1"/>
</dbReference>
<dbReference type="EMBL" id="JAHDYS010000003">
    <property type="protein sequence ID" value="MBT1070967.1"/>
    <property type="molecule type" value="Genomic_DNA"/>
</dbReference>
<comment type="caution">
    <text evidence="2">The sequence shown here is derived from an EMBL/GenBank/DDBJ whole genome shotgun (WGS) entry which is preliminary data.</text>
</comment>
<gene>
    <name evidence="2" type="ORF">KJB30_04160</name>
</gene>
<dbReference type="Pfam" id="PF04765">
    <property type="entry name" value="TOD1_MUCI70"/>
    <property type="match status" value="1"/>
</dbReference>
<accession>A0ABS5U5N0</accession>